<feature type="compositionally biased region" description="Basic and acidic residues" evidence="1">
    <location>
        <begin position="8"/>
        <end position="26"/>
    </location>
</feature>
<evidence type="ECO:0000313" key="5">
    <source>
        <dbReference type="Proteomes" id="UP000663834"/>
    </source>
</evidence>
<dbReference type="Proteomes" id="UP000663834">
    <property type="component" value="Unassembled WGS sequence"/>
</dbReference>
<evidence type="ECO:0000313" key="2">
    <source>
        <dbReference type="EMBL" id="CAF1522409.1"/>
    </source>
</evidence>
<proteinExistence type="predicted"/>
<evidence type="ECO:0000313" key="3">
    <source>
        <dbReference type="EMBL" id="CAF1682720.1"/>
    </source>
</evidence>
<sequence>MTHRKRKSDVSEYTRDEVELPNEKRSKVESNTNDLLLLNDTHYIETDYQTVFQTIADKLINSYELVLNAKHIFRLSEIEFYFYHQTRHPDTFAHRHPEQQRHSNWYFHRQGTSSTASYKAGTYKGVDITFGSPNDSSYGGILIRSIENKQTGQIYEGSCLVVDAILKLCDCKAIKELVEAKLNQNLRVFNEKSTMYLRPIQTATAATQQIIASPRVGLTLKVPSVDRERFLFRAYRFTPKNYYPSKMKMMIVLVLAAEKYFHDKQGTLTSHANYLSHETNSRLSTVKSNLNDLQNGYDTDTSKKSSPLVDYYKKSFSASDLARAYGIWLRQYRST</sequence>
<comment type="caution">
    <text evidence="3">The sequence shown here is derived from an EMBL/GenBank/DDBJ whole genome shotgun (WGS) entry which is preliminary data.</text>
</comment>
<dbReference type="Proteomes" id="UP000663824">
    <property type="component" value="Unassembled WGS sequence"/>
</dbReference>
<reference evidence="3" key="1">
    <citation type="submission" date="2021-02" db="EMBL/GenBank/DDBJ databases">
        <authorList>
            <person name="Nowell W R."/>
        </authorList>
    </citation>
    <scope>NUCLEOTIDE SEQUENCE</scope>
</reference>
<name>A0A816H3Q2_9BILA</name>
<evidence type="ECO:0000256" key="1">
    <source>
        <dbReference type="SAM" id="MobiDB-lite"/>
    </source>
</evidence>
<feature type="region of interest" description="Disordered" evidence="1">
    <location>
        <begin position="1"/>
        <end position="26"/>
    </location>
</feature>
<protein>
    <submittedName>
        <fullName evidence="3">Uncharacterized protein</fullName>
    </submittedName>
</protein>
<accession>A0A816H3Q2</accession>
<dbReference type="EMBL" id="CAJNOV010013460">
    <property type="protein sequence ID" value="CAF1522409.1"/>
    <property type="molecule type" value="Genomic_DNA"/>
</dbReference>
<dbReference type="OrthoDB" id="16851at2759"/>
<dbReference type="AlphaFoldDB" id="A0A816H3Q2"/>
<dbReference type="EMBL" id="CAJNRE010004522">
    <property type="protein sequence ID" value="CAF2035408.1"/>
    <property type="molecule type" value="Genomic_DNA"/>
</dbReference>
<dbReference type="EMBL" id="CAJNOW010021095">
    <property type="protein sequence ID" value="CAF1682720.1"/>
    <property type="molecule type" value="Genomic_DNA"/>
</dbReference>
<organism evidence="3 5">
    <name type="scientific">Rotaria magnacalcarata</name>
    <dbReference type="NCBI Taxonomy" id="392030"/>
    <lineage>
        <taxon>Eukaryota</taxon>
        <taxon>Metazoa</taxon>
        <taxon>Spiralia</taxon>
        <taxon>Gnathifera</taxon>
        <taxon>Rotifera</taxon>
        <taxon>Eurotatoria</taxon>
        <taxon>Bdelloidea</taxon>
        <taxon>Philodinida</taxon>
        <taxon>Philodinidae</taxon>
        <taxon>Rotaria</taxon>
    </lineage>
</organism>
<gene>
    <name evidence="2" type="ORF">CJN711_LOCUS28489</name>
    <name evidence="3" type="ORF">KQP761_LOCUS37213</name>
    <name evidence="4" type="ORF">MBJ925_LOCUS10618</name>
</gene>
<evidence type="ECO:0000313" key="4">
    <source>
        <dbReference type="EMBL" id="CAF2035408.1"/>
    </source>
</evidence>
<dbReference type="Proteomes" id="UP000663855">
    <property type="component" value="Unassembled WGS sequence"/>
</dbReference>